<gene>
    <name evidence="1" type="ORF">UFOPK3492_01463</name>
</gene>
<dbReference type="Pfam" id="PF02566">
    <property type="entry name" value="OsmC"/>
    <property type="match status" value="1"/>
</dbReference>
<organism evidence="1">
    <name type="scientific">freshwater metagenome</name>
    <dbReference type="NCBI Taxonomy" id="449393"/>
    <lineage>
        <taxon>unclassified sequences</taxon>
        <taxon>metagenomes</taxon>
        <taxon>ecological metagenomes</taxon>
    </lineage>
</organism>
<dbReference type="InterPro" id="IPR019904">
    <property type="entry name" value="Peroxiredoxin_OsmC"/>
</dbReference>
<evidence type="ECO:0000313" key="1">
    <source>
        <dbReference type="EMBL" id="CAB4910250.1"/>
    </source>
</evidence>
<dbReference type="PANTHER" id="PTHR42830">
    <property type="entry name" value="OSMOTICALLY INDUCIBLE FAMILY PROTEIN"/>
    <property type="match status" value="1"/>
</dbReference>
<reference evidence="1" key="1">
    <citation type="submission" date="2020-05" db="EMBL/GenBank/DDBJ databases">
        <authorList>
            <person name="Chiriac C."/>
            <person name="Salcher M."/>
            <person name="Ghai R."/>
            <person name="Kavagutti S V."/>
        </authorList>
    </citation>
    <scope>NUCLEOTIDE SEQUENCE</scope>
</reference>
<sequence>MVGFAILRAYGPMPGAWTEKILKGLVLESAQASPSRIKAAQSGESSNDSPAIVSFPLPSRTKSSRSPFSLIPMSALPLRWISRAVSASAYSPSRTSSKISASPREIAATSATVRTTPGKKLLGFVVMKGSVLVKILRHASAIWNGSVPTGTGSMTLGRAGQVIPFSLKSRTEENSGTNPEELIGAAHAGCFSMALTSILEDAGLAVGSVETSARVTLEQRADGFWISEVHLVTRGIGQACSNDEFVSFAEKAKETCPVSKLYSSATITLDASLA</sequence>
<proteinExistence type="predicted"/>
<dbReference type="InterPro" id="IPR015946">
    <property type="entry name" value="KH_dom-like_a/b"/>
</dbReference>
<protein>
    <submittedName>
        <fullName evidence="1">Unannotated protein</fullName>
    </submittedName>
</protein>
<dbReference type="InterPro" id="IPR052707">
    <property type="entry name" value="OsmC_Ohr_Peroxiredoxin"/>
</dbReference>
<dbReference type="AlphaFoldDB" id="A0A6J7H194"/>
<accession>A0A6J7H194</accession>
<dbReference type="GO" id="GO:0006979">
    <property type="term" value="P:response to oxidative stress"/>
    <property type="evidence" value="ECO:0007669"/>
    <property type="project" value="InterPro"/>
</dbReference>
<dbReference type="Gene3D" id="3.30.300.20">
    <property type="match status" value="1"/>
</dbReference>
<dbReference type="InterPro" id="IPR036102">
    <property type="entry name" value="OsmC/Ohrsf"/>
</dbReference>
<dbReference type="PANTHER" id="PTHR42830:SF1">
    <property type="entry name" value="OSMOTICALLY INDUCIBLE FAMILY PROTEIN"/>
    <property type="match status" value="1"/>
</dbReference>
<dbReference type="GO" id="GO:0004601">
    <property type="term" value="F:peroxidase activity"/>
    <property type="evidence" value="ECO:0007669"/>
    <property type="project" value="InterPro"/>
</dbReference>
<name>A0A6J7H194_9ZZZZ</name>
<dbReference type="EMBL" id="CAFBMD010000188">
    <property type="protein sequence ID" value="CAB4910250.1"/>
    <property type="molecule type" value="Genomic_DNA"/>
</dbReference>
<dbReference type="InterPro" id="IPR003718">
    <property type="entry name" value="OsmC/Ohr_fam"/>
</dbReference>
<dbReference type="NCBIfam" id="TIGR03562">
    <property type="entry name" value="osmo_induc_OsmC"/>
    <property type="match status" value="1"/>
</dbReference>
<dbReference type="SUPFAM" id="SSF82784">
    <property type="entry name" value="OsmC-like"/>
    <property type="match status" value="1"/>
</dbReference>